<keyword evidence="4" id="KW-1185">Reference proteome</keyword>
<dbReference type="Proteomes" id="UP001303222">
    <property type="component" value="Unassembled WGS sequence"/>
</dbReference>
<reference evidence="3" key="2">
    <citation type="submission" date="2023-06" db="EMBL/GenBank/DDBJ databases">
        <authorList>
            <consortium name="Lawrence Berkeley National Laboratory"/>
            <person name="Mondo S.J."/>
            <person name="Hensen N."/>
            <person name="Bonometti L."/>
            <person name="Westerberg I."/>
            <person name="Brannstrom I.O."/>
            <person name="Guillou S."/>
            <person name="Cros-Aarteil S."/>
            <person name="Calhoun S."/>
            <person name="Haridas S."/>
            <person name="Kuo A."/>
            <person name="Pangilinan J."/>
            <person name="Riley R."/>
            <person name="Labutti K."/>
            <person name="Andreopoulos B."/>
            <person name="Lipzen A."/>
            <person name="Chen C."/>
            <person name="Yanf M."/>
            <person name="Daum C."/>
            <person name="Ng V."/>
            <person name="Clum A."/>
            <person name="Steindorff A."/>
            <person name="Ohm R."/>
            <person name="Martin F."/>
            <person name="Silar P."/>
            <person name="Natvig D."/>
            <person name="Lalanne C."/>
            <person name="Gautier V."/>
            <person name="Ament-Velasquez S.L."/>
            <person name="Kruys A."/>
            <person name="Hutchinson M.I."/>
            <person name="Powell A.J."/>
            <person name="Barry K."/>
            <person name="Miller A.N."/>
            <person name="Grigoriev I.V."/>
            <person name="Debuchy R."/>
            <person name="Gladieux P."/>
            <person name="Thoren M.H."/>
            <person name="Johannesson H."/>
        </authorList>
    </citation>
    <scope>NUCLEOTIDE SEQUENCE</scope>
    <source>
        <strain evidence="3">CBS 626.80</strain>
    </source>
</reference>
<feature type="region of interest" description="Disordered" evidence="2">
    <location>
        <begin position="15"/>
        <end position="50"/>
    </location>
</feature>
<dbReference type="AlphaFoldDB" id="A0AAN6NL66"/>
<protein>
    <submittedName>
        <fullName evidence="3">Uncharacterized protein</fullName>
    </submittedName>
</protein>
<comment type="caution">
    <text evidence="3">The sequence shown here is derived from an EMBL/GenBank/DDBJ whole genome shotgun (WGS) entry which is preliminary data.</text>
</comment>
<dbReference type="EMBL" id="MU859510">
    <property type="protein sequence ID" value="KAK3946813.1"/>
    <property type="molecule type" value="Genomic_DNA"/>
</dbReference>
<evidence type="ECO:0000313" key="3">
    <source>
        <dbReference type="EMBL" id="KAK3946813.1"/>
    </source>
</evidence>
<evidence type="ECO:0000256" key="1">
    <source>
        <dbReference type="SAM" id="Coils"/>
    </source>
</evidence>
<keyword evidence="1" id="KW-0175">Coiled coil</keyword>
<name>A0AAN6NL66_9PEZI</name>
<sequence length="244" mass="27163">MFSIFSHLQKLFGAKPPADEATDSTEAKSIETTQTDTSYSKEVEQQQSMPASTWTIPLCGPLLNRLWSKNDTSNTTTNLKRSPSFRCADCIADAEKDTDEEDEQNDFVIIDNPVAVKKPARNLPLLPITAPDETGRIQFNWDLPYTIDNVIDPRQVALIGNYLESLSDSVAGDAPINYSTRRMADMAKSFAANFANRVGKAVDEQLNLEAAKAERIRKKAEEAKKTEEAKKVVDCQEVDDKEVD</sequence>
<proteinExistence type="predicted"/>
<accession>A0AAN6NL66</accession>
<organism evidence="3 4">
    <name type="scientific">Pseudoneurospora amorphoporcata</name>
    <dbReference type="NCBI Taxonomy" id="241081"/>
    <lineage>
        <taxon>Eukaryota</taxon>
        <taxon>Fungi</taxon>
        <taxon>Dikarya</taxon>
        <taxon>Ascomycota</taxon>
        <taxon>Pezizomycotina</taxon>
        <taxon>Sordariomycetes</taxon>
        <taxon>Sordariomycetidae</taxon>
        <taxon>Sordariales</taxon>
        <taxon>Sordariaceae</taxon>
        <taxon>Pseudoneurospora</taxon>
    </lineage>
</organism>
<reference evidence="3" key="1">
    <citation type="journal article" date="2023" name="Mol. Phylogenet. Evol.">
        <title>Genome-scale phylogeny and comparative genomics of the fungal order Sordariales.</title>
        <authorList>
            <person name="Hensen N."/>
            <person name="Bonometti L."/>
            <person name="Westerberg I."/>
            <person name="Brannstrom I.O."/>
            <person name="Guillou S."/>
            <person name="Cros-Aarteil S."/>
            <person name="Calhoun S."/>
            <person name="Haridas S."/>
            <person name="Kuo A."/>
            <person name="Mondo S."/>
            <person name="Pangilinan J."/>
            <person name="Riley R."/>
            <person name="LaButti K."/>
            <person name="Andreopoulos B."/>
            <person name="Lipzen A."/>
            <person name="Chen C."/>
            <person name="Yan M."/>
            <person name="Daum C."/>
            <person name="Ng V."/>
            <person name="Clum A."/>
            <person name="Steindorff A."/>
            <person name="Ohm R.A."/>
            <person name="Martin F."/>
            <person name="Silar P."/>
            <person name="Natvig D.O."/>
            <person name="Lalanne C."/>
            <person name="Gautier V."/>
            <person name="Ament-Velasquez S.L."/>
            <person name="Kruys A."/>
            <person name="Hutchinson M.I."/>
            <person name="Powell A.J."/>
            <person name="Barry K."/>
            <person name="Miller A.N."/>
            <person name="Grigoriev I.V."/>
            <person name="Debuchy R."/>
            <person name="Gladieux P."/>
            <person name="Hiltunen Thoren M."/>
            <person name="Johannesson H."/>
        </authorList>
    </citation>
    <scope>NUCLEOTIDE SEQUENCE</scope>
    <source>
        <strain evidence="3">CBS 626.80</strain>
    </source>
</reference>
<evidence type="ECO:0000313" key="4">
    <source>
        <dbReference type="Proteomes" id="UP001303222"/>
    </source>
</evidence>
<gene>
    <name evidence="3" type="ORF">QBC32DRAFT_319580</name>
</gene>
<feature type="coiled-coil region" evidence="1">
    <location>
        <begin position="203"/>
        <end position="230"/>
    </location>
</feature>
<evidence type="ECO:0000256" key="2">
    <source>
        <dbReference type="SAM" id="MobiDB-lite"/>
    </source>
</evidence>